<dbReference type="GO" id="GO:0046930">
    <property type="term" value="C:pore complex"/>
    <property type="evidence" value="ECO:0007669"/>
    <property type="project" value="UniProtKB-KW"/>
</dbReference>
<keyword evidence="9" id="KW-0812">Transmembrane</keyword>
<dbReference type="AlphaFoldDB" id="A0ABC8LGM2"/>
<comment type="caution">
    <text evidence="14">The sequence shown here is derived from an EMBL/GenBank/DDBJ whole genome shotgun (WGS) entry which is preliminary data.</text>
</comment>
<keyword evidence="12" id="KW-0626">Porin</keyword>
<evidence type="ECO:0000256" key="5">
    <source>
        <dbReference type="ARBA" id="ARBA00022448"/>
    </source>
</evidence>
<dbReference type="GO" id="GO:0034426">
    <property type="term" value="C:etioplast membrane"/>
    <property type="evidence" value="ECO:0007669"/>
    <property type="project" value="UniProtKB-SubCell"/>
</dbReference>
<name>A0ABC8LGM2_ERUVS</name>
<comment type="subcellular location">
    <subcellularLocation>
        <location evidence="2">Plastid</location>
        <location evidence="2">Chloroplast outer membrane</location>
        <topology evidence="2">Multi-pass membrane protein</topology>
    </subcellularLocation>
    <subcellularLocation>
        <location evidence="3">Plastid</location>
        <location evidence="3">Etioplast membrane</location>
        <topology evidence="3">Multi-pass membrane protein</topology>
    </subcellularLocation>
</comment>
<sequence>MKASVKGKYDGDKSTGVGSLSFNAGDFKLRVTMTDATLVTGPTLNGLSVAAEKPGFFMVEYNVPKKDVRFQFMNKVRIAEKPLNLTYIHSRADHRTVVDGRLLIDPANKLSVNHMVGTNNCKLMYTYAEGKIATFEPCYDFAKNAWDFAVSRRVYGDDVLKATFRPLVGCLVWSGQGPPNQLDLSRYVRL</sequence>
<proteinExistence type="predicted"/>
<keyword evidence="10" id="KW-1002">Plastid outer membrane</keyword>
<evidence type="ECO:0000256" key="9">
    <source>
        <dbReference type="ARBA" id="ARBA00022692"/>
    </source>
</evidence>
<reference evidence="14 15" key="1">
    <citation type="submission" date="2022-03" db="EMBL/GenBank/DDBJ databases">
        <authorList>
            <person name="Macdonald S."/>
            <person name="Ahmed S."/>
            <person name="Newling K."/>
        </authorList>
    </citation>
    <scope>NUCLEOTIDE SEQUENCE [LARGE SCALE GENOMIC DNA]</scope>
</reference>
<keyword evidence="7" id="KW-0150">Chloroplast</keyword>
<keyword evidence="8" id="KW-0934">Plastid</keyword>
<keyword evidence="15" id="KW-1185">Reference proteome</keyword>
<gene>
    <name evidence="14" type="ORF">ERUC_LOCUS35082</name>
</gene>
<dbReference type="EMBL" id="CAKOAT010558487">
    <property type="protein sequence ID" value="CAH8382599.1"/>
    <property type="molecule type" value="Genomic_DNA"/>
</dbReference>
<evidence type="ECO:0000256" key="7">
    <source>
        <dbReference type="ARBA" id="ARBA00022528"/>
    </source>
</evidence>
<evidence type="ECO:0000313" key="14">
    <source>
        <dbReference type="EMBL" id="CAH8382599.1"/>
    </source>
</evidence>
<evidence type="ECO:0000256" key="2">
    <source>
        <dbReference type="ARBA" id="ARBA00004396"/>
    </source>
</evidence>
<keyword evidence="6" id="KW-1134">Transmembrane beta strand</keyword>
<organism evidence="14 15">
    <name type="scientific">Eruca vesicaria subsp. sativa</name>
    <name type="common">Garden rocket</name>
    <name type="synonym">Eruca sativa</name>
    <dbReference type="NCBI Taxonomy" id="29727"/>
    <lineage>
        <taxon>Eukaryota</taxon>
        <taxon>Viridiplantae</taxon>
        <taxon>Streptophyta</taxon>
        <taxon>Embryophyta</taxon>
        <taxon>Tracheophyta</taxon>
        <taxon>Spermatophyta</taxon>
        <taxon>Magnoliopsida</taxon>
        <taxon>eudicotyledons</taxon>
        <taxon>Gunneridae</taxon>
        <taxon>Pentapetalae</taxon>
        <taxon>rosids</taxon>
        <taxon>malvids</taxon>
        <taxon>Brassicales</taxon>
        <taxon>Brassicaceae</taxon>
        <taxon>Brassiceae</taxon>
        <taxon>Eruca</taxon>
    </lineage>
</organism>
<dbReference type="GO" id="GO:0015288">
    <property type="term" value="F:porin activity"/>
    <property type="evidence" value="ECO:0007669"/>
    <property type="project" value="UniProtKB-KW"/>
</dbReference>
<evidence type="ECO:0000256" key="1">
    <source>
        <dbReference type="ARBA" id="ARBA00002327"/>
    </source>
</evidence>
<keyword evidence="11" id="KW-0406">Ion transport</keyword>
<evidence type="ECO:0000256" key="3">
    <source>
        <dbReference type="ARBA" id="ARBA00004441"/>
    </source>
</evidence>
<dbReference type="InterPro" id="IPR034626">
    <property type="entry name" value="OEP24"/>
</dbReference>
<evidence type="ECO:0000256" key="10">
    <source>
        <dbReference type="ARBA" id="ARBA00022805"/>
    </source>
</evidence>
<keyword evidence="13" id="KW-0472">Membrane</keyword>
<comment type="function">
    <text evidence="1">High-conductance voltage-dependent solute channel with a slight selectivity for cations transporting triosephosphates, dicarboxylic acids, ATP, inorganic phosphate (Pi), sugars, and positively or negatively charged amino acids.</text>
</comment>
<evidence type="ECO:0000256" key="4">
    <source>
        <dbReference type="ARBA" id="ARBA00011593"/>
    </source>
</evidence>
<dbReference type="PANTHER" id="PTHR35284:SF1">
    <property type="entry name" value="OUTER ENVELOPE PORE PROTEIN 24A, CHLOROPLASTIC-RELATED"/>
    <property type="match status" value="1"/>
</dbReference>
<comment type="subunit">
    <text evidence="4">Homooligomers form large rather nonselective pores in plastidial outer membranes.</text>
</comment>
<dbReference type="PANTHER" id="PTHR35284">
    <property type="entry name" value="OUTER ENVELOPE PORE PROTEIN 24A, CHLOROPLASTIC-RELATED"/>
    <property type="match status" value="1"/>
</dbReference>
<evidence type="ECO:0000256" key="8">
    <source>
        <dbReference type="ARBA" id="ARBA00022640"/>
    </source>
</evidence>
<protein>
    <submittedName>
        <fullName evidence="14">Uncharacterized protein</fullName>
    </submittedName>
</protein>
<accession>A0ABC8LGM2</accession>
<evidence type="ECO:0000256" key="6">
    <source>
        <dbReference type="ARBA" id="ARBA00022452"/>
    </source>
</evidence>
<evidence type="ECO:0000313" key="15">
    <source>
        <dbReference type="Proteomes" id="UP001642260"/>
    </source>
</evidence>
<dbReference type="GO" id="GO:0009707">
    <property type="term" value="C:chloroplast outer membrane"/>
    <property type="evidence" value="ECO:0007669"/>
    <property type="project" value="UniProtKB-SubCell"/>
</dbReference>
<dbReference type="GO" id="GO:0006811">
    <property type="term" value="P:monoatomic ion transport"/>
    <property type="evidence" value="ECO:0007669"/>
    <property type="project" value="UniProtKB-KW"/>
</dbReference>
<keyword evidence="5" id="KW-0813">Transport</keyword>
<evidence type="ECO:0000256" key="13">
    <source>
        <dbReference type="ARBA" id="ARBA00023136"/>
    </source>
</evidence>
<evidence type="ECO:0000256" key="12">
    <source>
        <dbReference type="ARBA" id="ARBA00023114"/>
    </source>
</evidence>
<dbReference type="Proteomes" id="UP001642260">
    <property type="component" value="Unassembled WGS sequence"/>
</dbReference>
<evidence type="ECO:0000256" key="11">
    <source>
        <dbReference type="ARBA" id="ARBA00023065"/>
    </source>
</evidence>